<comment type="subcellular location">
    <subcellularLocation>
        <location evidence="1">Membrane</location>
        <topology evidence="1">Multi-pass membrane protein</topology>
    </subcellularLocation>
</comment>
<dbReference type="InterPro" id="IPR005804">
    <property type="entry name" value="FA_desaturase_dom"/>
</dbReference>
<dbReference type="PANTHER" id="PTHR11351:SF33">
    <property type="entry name" value="DELTA-9 FATTY ACID DESATURASE, DESA"/>
    <property type="match status" value="1"/>
</dbReference>
<evidence type="ECO:0000256" key="2">
    <source>
        <dbReference type="ARBA" id="ARBA00008749"/>
    </source>
</evidence>
<dbReference type="CDD" id="cd03505">
    <property type="entry name" value="Delta9-FADS-like"/>
    <property type="match status" value="1"/>
</dbReference>
<keyword evidence="5 10" id="KW-1133">Transmembrane helix</keyword>
<dbReference type="Proteomes" id="UP000252182">
    <property type="component" value="Chromosome"/>
</dbReference>
<keyword evidence="14" id="KW-1185">Reference proteome</keyword>
<dbReference type="GO" id="GO:0006631">
    <property type="term" value="P:fatty acid metabolic process"/>
    <property type="evidence" value="ECO:0007669"/>
    <property type="project" value="UniProtKB-KW"/>
</dbReference>
<gene>
    <name evidence="13" type="ORF">DTO96_100870</name>
</gene>
<dbReference type="PANTHER" id="PTHR11351">
    <property type="entry name" value="ACYL-COA DESATURASE"/>
    <property type="match status" value="1"/>
</dbReference>
<evidence type="ECO:0000256" key="5">
    <source>
        <dbReference type="ARBA" id="ARBA00022989"/>
    </source>
</evidence>
<evidence type="ECO:0008006" key="15">
    <source>
        <dbReference type="Google" id="ProtNLM"/>
    </source>
</evidence>
<feature type="transmembrane region" description="Helical" evidence="10">
    <location>
        <begin position="169"/>
        <end position="187"/>
    </location>
</feature>
<evidence type="ECO:0000313" key="14">
    <source>
        <dbReference type="Proteomes" id="UP000252182"/>
    </source>
</evidence>
<dbReference type="Pfam" id="PF01610">
    <property type="entry name" value="DDE_Tnp_ISL3"/>
    <property type="match status" value="1"/>
</dbReference>
<evidence type="ECO:0000256" key="3">
    <source>
        <dbReference type="ARBA" id="ARBA00022692"/>
    </source>
</evidence>
<keyword evidence="9 10" id="KW-0472">Membrane</keyword>
<keyword evidence="6" id="KW-0560">Oxidoreductase</keyword>
<evidence type="ECO:0000256" key="8">
    <source>
        <dbReference type="ARBA" id="ARBA00023098"/>
    </source>
</evidence>
<evidence type="ECO:0000256" key="6">
    <source>
        <dbReference type="ARBA" id="ARBA00023002"/>
    </source>
</evidence>
<dbReference type="InterPro" id="IPR002560">
    <property type="entry name" value="Transposase_DDE"/>
</dbReference>
<comment type="similarity">
    <text evidence="2">Belongs to the fatty acid desaturase type 2 family.</text>
</comment>
<organism evidence="13 14">
    <name type="scientific">Ephemeroptericola cinctiostellae</name>
    <dbReference type="NCBI Taxonomy" id="2268024"/>
    <lineage>
        <taxon>Bacteria</taxon>
        <taxon>Pseudomonadati</taxon>
        <taxon>Pseudomonadota</taxon>
        <taxon>Betaproteobacteria</taxon>
        <taxon>Burkholderiales</taxon>
        <taxon>Burkholderiaceae</taxon>
        <taxon>Ephemeroptericola</taxon>
    </lineage>
</organism>
<feature type="transmembrane region" description="Helical" evidence="10">
    <location>
        <begin position="20"/>
        <end position="39"/>
    </location>
</feature>
<dbReference type="RefSeq" id="WP_114562380.1">
    <property type="nucleotide sequence ID" value="NZ_CP031124.1"/>
</dbReference>
<evidence type="ECO:0000259" key="11">
    <source>
        <dbReference type="Pfam" id="PF00487"/>
    </source>
</evidence>
<dbReference type="OrthoDB" id="9768289at2"/>
<sequence length="395" mass="45389">MNAFLNFLSNGILDWSFGQMVVYTLIVTHITIASVTIYLHRHSAHRALDLHPIPAHFFRFWLWLTSGQHTKEWTSIHRKHHAKCETEEDPHSPVTKGLSTVLWQGADLYRIEAKNKETLQKYGAGTPDDWMERHVYTPLTFYGIILMLLIDFVLFGFAGITIWAIQMAWIPFFAAGVINGIGHWWGYRNFDSPDTSTNISPWGMLIGGEELHNNHHTYATSAKFSTKWYEFDLGWCYIRVLSALGLAKVKKTIPKAVFVSNVPVDEHTLESIIKNRYEVMASYAQSLSQSVKAEIEALRITNESAAQRLSAIRKSLLRDTDHISGDVVARVEQNIVVSPTVQKLYEMRNELALLWRRSSLTRDELLAHLHDWCERAEQSGIETLQCFSLQLRTYR</sequence>
<evidence type="ECO:0000313" key="13">
    <source>
        <dbReference type="EMBL" id="AXF85150.1"/>
    </source>
</evidence>
<evidence type="ECO:0000256" key="7">
    <source>
        <dbReference type="ARBA" id="ARBA00023004"/>
    </source>
</evidence>
<keyword evidence="4" id="KW-0276">Fatty acid metabolism</keyword>
<keyword evidence="8" id="KW-0443">Lipid metabolism</keyword>
<evidence type="ECO:0000256" key="10">
    <source>
        <dbReference type="SAM" id="Phobius"/>
    </source>
</evidence>
<proteinExistence type="inferred from homology"/>
<keyword evidence="7" id="KW-0408">Iron</keyword>
<accession>A0A345D9W2</accession>
<feature type="domain" description="Fatty acid desaturase" evidence="11">
    <location>
        <begin position="21"/>
        <end position="229"/>
    </location>
</feature>
<evidence type="ECO:0000256" key="1">
    <source>
        <dbReference type="ARBA" id="ARBA00004141"/>
    </source>
</evidence>
<evidence type="ECO:0000256" key="4">
    <source>
        <dbReference type="ARBA" id="ARBA00022832"/>
    </source>
</evidence>
<feature type="domain" description="Transposase IS204/IS1001/IS1096/IS1165 DDE" evidence="12">
    <location>
        <begin position="272"/>
        <end position="393"/>
    </location>
</feature>
<feature type="transmembrane region" description="Helical" evidence="10">
    <location>
        <begin position="139"/>
        <end position="163"/>
    </location>
</feature>
<dbReference type="KEGG" id="hyf:DTO96_100870"/>
<dbReference type="InterPro" id="IPR015876">
    <property type="entry name" value="Acyl-CoA_DS"/>
</dbReference>
<reference evidence="14" key="1">
    <citation type="submission" date="2018-07" db="EMBL/GenBank/DDBJ databases">
        <authorList>
            <person name="Kim H."/>
        </authorList>
    </citation>
    <scope>NUCLEOTIDE SEQUENCE [LARGE SCALE GENOMIC DNA]</scope>
    <source>
        <strain evidence="14">F02</strain>
    </source>
</reference>
<dbReference type="GO" id="GO:0016717">
    <property type="term" value="F:oxidoreductase activity, acting on paired donors, with oxidation of a pair of donors resulting in the reduction of molecular oxygen to two molecules of water"/>
    <property type="evidence" value="ECO:0007669"/>
    <property type="project" value="InterPro"/>
</dbReference>
<dbReference type="Pfam" id="PF00487">
    <property type="entry name" value="FA_desaturase"/>
    <property type="match status" value="1"/>
</dbReference>
<dbReference type="GO" id="GO:0016020">
    <property type="term" value="C:membrane"/>
    <property type="evidence" value="ECO:0007669"/>
    <property type="project" value="UniProtKB-SubCell"/>
</dbReference>
<dbReference type="EMBL" id="CP031124">
    <property type="protein sequence ID" value="AXF85150.1"/>
    <property type="molecule type" value="Genomic_DNA"/>
</dbReference>
<evidence type="ECO:0000256" key="9">
    <source>
        <dbReference type="ARBA" id="ARBA00023136"/>
    </source>
</evidence>
<keyword evidence="3 10" id="KW-0812">Transmembrane</keyword>
<name>A0A345D9W2_9BURK</name>
<evidence type="ECO:0000259" key="12">
    <source>
        <dbReference type="Pfam" id="PF01610"/>
    </source>
</evidence>
<dbReference type="AlphaFoldDB" id="A0A345D9W2"/>
<protein>
    <recommendedName>
        <fullName evidence="15">Fatty acid desaturase domain-containing protein</fullName>
    </recommendedName>
</protein>